<feature type="domain" description="SDA1 C-terminal" evidence="10">
    <location>
        <begin position="562"/>
        <end position="605"/>
    </location>
</feature>
<dbReference type="GO" id="GO:0005730">
    <property type="term" value="C:nucleolus"/>
    <property type="evidence" value="ECO:0007669"/>
    <property type="project" value="UniProtKB-SubCell"/>
</dbReference>
<dbReference type="Pfam" id="PF08158">
    <property type="entry name" value="SDA1_HEAT"/>
    <property type="match status" value="1"/>
</dbReference>
<keyword evidence="2 6" id="KW-0813">Transport</keyword>
<evidence type="ECO:0000256" key="7">
    <source>
        <dbReference type="SAM" id="MobiDB-lite"/>
    </source>
</evidence>
<accession>A0AAW0WGX9</accession>
<feature type="region of interest" description="Disordered" evidence="7">
    <location>
        <begin position="545"/>
        <end position="564"/>
    </location>
</feature>
<dbReference type="InterPro" id="IPR048292">
    <property type="entry name" value="SDA1_C"/>
</dbReference>
<proteinExistence type="inferred from homology"/>
<evidence type="ECO:0000256" key="2">
    <source>
        <dbReference type="ARBA" id="ARBA00022448"/>
    </source>
</evidence>
<dbReference type="EMBL" id="JARKIK010000079">
    <property type="protein sequence ID" value="KAK8726466.1"/>
    <property type="molecule type" value="Genomic_DNA"/>
</dbReference>
<keyword evidence="3 6" id="KW-0690">Ribosome biogenesis</keyword>
<evidence type="ECO:0000313" key="11">
    <source>
        <dbReference type="EMBL" id="KAK8726466.1"/>
    </source>
</evidence>
<evidence type="ECO:0000256" key="1">
    <source>
        <dbReference type="ARBA" id="ARBA00005783"/>
    </source>
</evidence>
<evidence type="ECO:0000256" key="5">
    <source>
        <dbReference type="ARBA" id="ARBA00023242"/>
    </source>
</evidence>
<keyword evidence="4 6" id="KW-0653">Protein transport</keyword>
<dbReference type="GO" id="GO:0042273">
    <property type="term" value="P:ribosomal large subunit biogenesis"/>
    <property type="evidence" value="ECO:0007669"/>
    <property type="project" value="UniProtKB-UniRule"/>
</dbReference>
<dbReference type="SUPFAM" id="SSF48371">
    <property type="entry name" value="ARM repeat"/>
    <property type="match status" value="1"/>
</dbReference>
<name>A0AAW0WGX9_CHEQU</name>
<organism evidence="11 12">
    <name type="scientific">Cherax quadricarinatus</name>
    <name type="common">Australian red claw crayfish</name>
    <dbReference type="NCBI Taxonomy" id="27406"/>
    <lineage>
        <taxon>Eukaryota</taxon>
        <taxon>Metazoa</taxon>
        <taxon>Ecdysozoa</taxon>
        <taxon>Arthropoda</taxon>
        <taxon>Crustacea</taxon>
        <taxon>Multicrustacea</taxon>
        <taxon>Malacostraca</taxon>
        <taxon>Eumalacostraca</taxon>
        <taxon>Eucarida</taxon>
        <taxon>Decapoda</taxon>
        <taxon>Pleocyemata</taxon>
        <taxon>Astacidea</taxon>
        <taxon>Parastacoidea</taxon>
        <taxon>Parastacidae</taxon>
        <taxon>Cherax</taxon>
    </lineage>
</organism>
<dbReference type="InterPro" id="IPR007949">
    <property type="entry name" value="SDA1_MD"/>
</dbReference>
<dbReference type="Pfam" id="PF21638">
    <property type="entry name" value="SDA1_C"/>
    <property type="match status" value="1"/>
</dbReference>
<evidence type="ECO:0000259" key="8">
    <source>
        <dbReference type="Pfam" id="PF05285"/>
    </source>
</evidence>
<dbReference type="InterPro" id="IPR012977">
    <property type="entry name" value="SDA1_N"/>
</dbReference>
<dbReference type="GO" id="GO:0000055">
    <property type="term" value="P:ribosomal large subunit export from nucleus"/>
    <property type="evidence" value="ECO:0007669"/>
    <property type="project" value="UniProtKB-UniRule"/>
</dbReference>
<evidence type="ECO:0000256" key="4">
    <source>
        <dbReference type="ARBA" id="ARBA00022927"/>
    </source>
</evidence>
<sequence>MAFVKALVLLRNKNMISPIDLHMLFFQLLHCQDKNLRQFLKENIVTDIKNINSKGKNMKLNKELQNFMYEMLTSKHAVAAKTSLDVMVELYNKHVWNDAKTVNILASACFSKVTKIMVAAIKFFIGKDNEEAEETDSDCESENENNVLKSTMMALKVSKKTKKKQRKLEKAKYIAQKNQKKKKAKASFDFSALHLIHDPQDLAEKLYKRLEKMNERFEVKLMTMNMISRLIGVHQLYLPNFYPLVQRFLFPHQREVTKVMVFAAQAAHNQVPPDDLEPVVRTLANNFVTERYSSEVMAMGLNAIRELCARNPYCMSDDLLQDLTQYKTYKNKGVMMAARSLLSLFRGKNPELLAKKDRGAPSELRMEKKVEQFGENSAVSYIPGAEILTFKTQGDDEGIGLGDTDSDDEWVDVSHSDNEMDTEEENNKAVNKSTDGNKEEEKVFSTKDALKEVMKLTAKERAARAADVVSSRFLSDADFAKIAAVQAAKEVEMFSNSRKNKKRKRAVENNAESGELVSLKSIEMIYKKRKHNKDARMETIMGGREGRDKFGAKRGRMNPNASTTNREKFKTKSFMMVKYKVAGKQKRSFREKQIRLRNSLLKQKKNY</sequence>
<comment type="function">
    <text evidence="6">Required for 60S pre-ribosomal subunits export to the cytoplasm.</text>
</comment>
<feature type="domain" description="SDA1 middle" evidence="8">
    <location>
        <begin position="404"/>
        <end position="543"/>
    </location>
</feature>
<comment type="similarity">
    <text evidence="1 6">Belongs to the SDA1 family.</text>
</comment>
<keyword evidence="5 6" id="KW-0539">Nucleus</keyword>
<protein>
    <recommendedName>
        <fullName evidence="6">Protein SDA1</fullName>
    </recommendedName>
</protein>
<dbReference type="Proteomes" id="UP001445076">
    <property type="component" value="Unassembled WGS sequence"/>
</dbReference>
<comment type="caution">
    <text evidence="11">The sequence shown here is derived from an EMBL/GenBank/DDBJ whole genome shotgun (WGS) entry which is preliminary data.</text>
</comment>
<reference evidence="11 12" key="1">
    <citation type="journal article" date="2024" name="BMC Genomics">
        <title>Genome assembly of redclaw crayfish (Cherax quadricarinatus) provides insights into its immune adaptation and hypoxia tolerance.</title>
        <authorList>
            <person name="Liu Z."/>
            <person name="Zheng J."/>
            <person name="Li H."/>
            <person name="Fang K."/>
            <person name="Wang S."/>
            <person name="He J."/>
            <person name="Zhou D."/>
            <person name="Weng S."/>
            <person name="Chi M."/>
            <person name="Gu Z."/>
            <person name="He J."/>
            <person name="Li F."/>
            <person name="Wang M."/>
        </authorList>
    </citation>
    <scope>NUCLEOTIDE SEQUENCE [LARGE SCALE GENOMIC DNA]</scope>
    <source>
        <strain evidence="11">ZL_2023a</strain>
    </source>
</reference>
<evidence type="ECO:0000313" key="12">
    <source>
        <dbReference type="Proteomes" id="UP001445076"/>
    </source>
</evidence>
<gene>
    <name evidence="11" type="ORF">OTU49_010266</name>
</gene>
<dbReference type="Pfam" id="PF05285">
    <property type="entry name" value="SDA1_dom"/>
    <property type="match status" value="1"/>
</dbReference>
<evidence type="ECO:0000256" key="3">
    <source>
        <dbReference type="ARBA" id="ARBA00022517"/>
    </source>
</evidence>
<evidence type="ECO:0000256" key="6">
    <source>
        <dbReference type="RuleBase" id="RU365057"/>
    </source>
</evidence>
<feature type="domain" description="SDA1 N-terminal" evidence="9">
    <location>
        <begin position="2"/>
        <end position="330"/>
    </location>
</feature>
<dbReference type="InterPro" id="IPR016024">
    <property type="entry name" value="ARM-type_fold"/>
</dbReference>
<feature type="region of interest" description="Disordered" evidence="7">
    <location>
        <begin position="398"/>
        <end position="442"/>
    </location>
</feature>
<evidence type="ECO:0000259" key="10">
    <source>
        <dbReference type="Pfam" id="PF21638"/>
    </source>
</evidence>
<keyword evidence="12" id="KW-1185">Reference proteome</keyword>
<dbReference type="PANTHER" id="PTHR12730:SF0">
    <property type="entry name" value="PROTEIN SDA1 HOMOLOG"/>
    <property type="match status" value="1"/>
</dbReference>
<comment type="subcellular location">
    <subcellularLocation>
        <location evidence="6">Nucleus</location>
        <location evidence="6">Nucleolus</location>
    </subcellularLocation>
</comment>
<evidence type="ECO:0000259" key="9">
    <source>
        <dbReference type="Pfam" id="PF08158"/>
    </source>
</evidence>
<dbReference type="GO" id="GO:0015031">
    <property type="term" value="P:protein transport"/>
    <property type="evidence" value="ECO:0007669"/>
    <property type="project" value="UniProtKB-KW"/>
</dbReference>
<dbReference type="AlphaFoldDB" id="A0AAW0WGX9"/>
<dbReference type="PANTHER" id="PTHR12730">
    <property type="entry name" value="HSDA/SDA1-RELATED"/>
    <property type="match status" value="1"/>
</dbReference>
<dbReference type="InterPro" id="IPR027312">
    <property type="entry name" value="Sda1"/>
</dbReference>